<dbReference type="Proteomes" id="UP000078512">
    <property type="component" value="Unassembled WGS sequence"/>
</dbReference>
<evidence type="ECO:0008006" key="4">
    <source>
        <dbReference type="Google" id="ProtNLM"/>
    </source>
</evidence>
<name>A0A197K5L4_9FUNG</name>
<sequence length="740" mass="81988">MPHISYSGMPSACALVFCIPELVVCLGTFLTHHDLAQLTLTSRQLRSATIPLLWNRLDLLSDDHPQRLLGSVDALKALARNVRHIRSLAADTIFFSYYLDALTLFLDLQPISFGTNTGATPVTGSPLPSSPLFPGPGYMLSSASSSSMLSASSIASAASSISSTPTFLSQTSSLGRPTFKRPQWLSSTVLDAPSVIPLPALSHLTRVNCSLEMDIRHRQLFSSNSTSSSLSSSSTLTSSSSNNMDHRGTALSTPQVCWLISLSTRLTHLCFHGVELEIELVVRVLCRTITQLHRLKHLELSPRHNQEISIQVCRAIFLSCPPLLESLIYSNLDIGDRAGLHVVEMDLLSSQGNGWAQGALVLREEPLEHLKRLVLPGMRLGYKTEAIDWVVEQCPALEAFDVPCFADASVGDAVSSLLQERCPHIRHLSVRRPYLGYRGGGAMSCMEKIPEQRLETFYFKEYIDEWPLQFELALSRHTETLREIRFVLCRKMNSSTIKTILTSCLALVHLEIQGTHLSTIHLALEDAIESEWVCCDLKNLHIAIDLGQHEDPSSSSSSSLSSPHIRKPPEGPMTLTLGEETSEDDIIYWESLETLYRTIGSLSRLTVLNLKVLAYDSRGKELDYTSTILPGLLTLGNSAHHQPGFLPLLSSLTHLRELRGAVRADTPESMTTMGQKEVEWMVEHWPSLDLVEFLPTGHENKVTSSGEEEMIPPHLRWLQKHRPGIRLSLRAEAPSFAATF</sequence>
<dbReference type="OrthoDB" id="2351521at2759"/>
<dbReference type="Gene3D" id="3.80.10.10">
    <property type="entry name" value="Ribonuclease Inhibitor"/>
    <property type="match status" value="1"/>
</dbReference>
<dbReference type="AlphaFoldDB" id="A0A197K5L4"/>
<feature type="compositionally biased region" description="Low complexity" evidence="1">
    <location>
        <begin position="553"/>
        <end position="562"/>
    </location>
</feature>
<feature type="compositionally biased region" description="Low complexity" evidence="1">
    <location>
        <begin position="224"/>
        <end position="243"/>
    </location>
</feature>
<feature type="region of interest" description="Disordered" evidence="1">
    <location>
        <begin position="551"/>
        <end position="577"/>
    </location>
</feature>
<evidence type="ECO:0000313" key="3">
    <source>
        <dbReference type="Proteomes" id="UP000078512"/>
    </source>
</evidence>
<feature type="region of interest" description="Disordered" evidence="1">
    <location>
        <begin position="224"/>
        <end position="246"/>
    </location>
</feature>
<dbReference type="InterPro" id="IPR032675">
    <property type="entry name" value="LRR_dom_sf"/>
</dbReference>
<accession>A0A197K5L4</accession>
<dbReference type="SUPFAM" id="SSF52047">
    <property type="entry name" value="RNI-like"/>
    <property type="match status" value="1"/>
</dbReference>
<organism evidence="2 3">
    <name type="scientific">Linnemannia elongata AG-77</name>
    <dbReference type="NCBI Taxonomy" id="1314771"/>
    <lineage>
        <taxon>Eukaryota</taxon>
        <taxon>Fungi</taxon>
        <taxon>Fungi incertae sedis</taxon>
        <taxon>Mucoromycota</taxon>
        <taxon>Mortierellomycotina</taxon>
        <taxon>Mortierellomycetes</taxon>
        <taxon>Mortierellales</taxon>
        <taxon>Mortierellaceae</taxon>
        <taxon>Linnemannia</taxon>
    </lineage>
</organism>
<protein>
    <recommendedName>
        <fullName evidence="4">F-box domain-containing protein</fullName>
    </recommendedName>
</protein>
<evidence type="ECO:0000313" key="2">
    <source>
        <dbReference type="EMBL" id="OAQ31986.1"/>
    </source>
</evidence>
<reference evidence="2 3" key="1">
    <citation type="submission" date="2016-05" db="EMBL/GenBank/DDBJ databases">
        <title>Genome sequencing reveals origins of a unique bacterial endosymbiosis in the earliest lineages of terrestrial Fungi.</title>
        <authorList>
            <consortium name="DOE Joint Genome Institute"/>
            <person name="Uehling J."/>
            <person name="Gryganskyi A."/>
            <person name="Hameed K."/>
            <person name="Tschaplinski T."/>
            <person name="Misztal P."/>
            <person name="Wu S."/>
            <person name="Desiro A."/>
            <person name="Vande Pol N."/>
            <person name="Du Z.-Y."/>
            <person name="Zienkiewicz A."/>
            <person name="Zienkiewicz K."/>
            <person name="Morin E."/>
            <person name="Tisserant E."/>
            <person name="Splivallo R."/>
            <person name="Hainaut M."/>
            <person name="Henrissat B."/>
            <person name="Ohm R."/>
            <person name="Kuo A."/>
            <person name="Yan J."/>
            <person name="Lipzen A."/>
            <person name="Nolan M."/>
            <person name="Labutti K."/>
            <person name="Barry K."/>
            <person name="Goldstein A."/>
            <person name="Labbe J."/>
            <person name="Schadt C."/>
            <person name="Tuskan G."/>
            <person name="Grigoriev I."/>
            <person name="Martin F."/>
            <person name="Vilgalys R."/>
            <person name="Bonito G."/>
        </authorList>
    </citation>
    <scope>NUCLEOTIDE SEQUENCE [LARGE SCALE GENOMIC DNA]</scope>
    <source>
        <strain evidence="2 3">AG-77</strain>
    </source>
</reference>
<dbReference type="EMBL" id="KV442027">
    <property type="protein sequence ID" value="OAQ31986.1"/>
    <property type="molecule type" value="Genomic_DNA"/>
</dbReference>
<proteinExistence type="predicted"/>
<evidence type="ECO:0000256" key="1">
    <source>
        <dbReference type="SAM" id="MobiDB-lite"/>
    </source>
</evidence>
<gene>
    <name evidence="2" type="ORF">K457DRAFT_123847</name>
</gene>
<keyword evidence="3" id="KW-1185">Reference proteome</keyword>